<dbReference type="Gene3D" id="3.40.50.150">
    <property type="entry name" value="Vaccinia Virus protein VP39"/>
    <property type="match status" value="1"/>
</dbReference>
<dbReference type="Pfam" id="PF05050">
    <property type="entry name" value="Methyltransf_21"/>
    <property type="match status" value="1"/>
</dbReference>
<feature type="domain" description="Methyltransferase FkbM" evidence="1">
    <location>
        <begin position="104"/>
        <end position="260"/>
    </location>
</feature>
<dbReference type="EMBL" id="NBBI01000001">
    <property type="protein sequence ID" value="OWK33812.1"/>
    <property type="molecule type" value="Genomic_DNA"/>
</dbReference>
<dbReference type="InterPro" id="IPR029063">
    <property type="entry name" value="SAM-dependent_MTases_sf"/>
</dbReference>
<evidence type="ECO:0000259" key="1">
    <source>
        <dbReference type="Pfam" id="PF05050"/>
    </source>
</evidence>
<evidence type="ECO:0000313" key="3">
    <source>
        <dbReference type="Proteomes" id="UP000197290"/>
    </source>
</evidence>
<dbReference type="InterPro" id="IPR052514">
    <property type="entry name" value="SAM-dependent_MTase"/>
</dbReference>
<dbReference type="OrthoDB" id="5679686at2"/>
<dbReference type="InterPro" id="IPR006342">
    <property type="entry name" value="FkbM_mtfrase"/>
</dbReference>
<reference evidence="2 3" key="1">
    <citation type="submission" date="2017-03" db="EMBL/GenBank/DDBJ databases">
        <title>Genome sequence of Sphingomonas dokdonensis DSM 21029.</title>
        <authorList>
            <person name="Poehlein A."/>
            <person name="Wuebbeler J.H."/>
            <person name="Steinbuechel A."/>
            <person name="Daniel R."/>
        </authorList>
    </citation>
    <scope>NUCLEOTIDE SEQUENCE [LARGE SCALE GENOMIC DNA]</scope>
    <source>
        <strain evidence="2 3">DSM 21029</strain>
    </source>
</reference>
<protein>
    <recommendedName>
        <fullName evidence="1">Methyltransferase FkbM domain-containing protein</fullName>
    </recommendedName>
</protein>
<sequence>MRFLDHQASPAEIRRHGEALGTIFDIWALRTGDRWRHEAVIRGLCQTAYLGDHTAICRILGRYKMYVDTRDVGVASHLMLDGYWEMWNTETIIRLVKPGMTVLDVGAHCGYFSVLLADLVGPTGKLLSFEPNPPMAELLRRSVAVNGFDGRTTVHEIALGQERGTATLEVPKNEPKNAHVVQGKGGPGTVEVPLRRADEIPGALDADFIKIDAEGAEQAIWTGLNDILARNRPLTILLEFAAVRYADPAGFLNQILSHGFNLAEVDLVGGVQGRSPADVLNASPHDDQMLLLTRG</sequence>
<dbReference type="SUPFAM" id="SSF53335">
    <property type="entry name" value="S-adenosyl-L-methionine-dependent methyltransferases"/>
    <property type="match status" value="1"/>
</dbReference>
<dbReference type="PANTHER" id="PTHR34203:SF13">
    <property type="entry name" value="EXPRESSED PROTEIN"/>
    <property type="match status" value="1"/>
</dbReference>
<comment type="caution">
    <text evidence="2">The sequence shown here is derived from an EMBL/GenBank/DDBJ whole genome shotgun (WGS) entry which is preliminary data.</text>
</comment>
<name>A0A245ZVS1_9SPHN</name>
<keyword evidence="3" id="KW-1185">Reference proteome</keyword>
<dbReference type="RefSeq" id="WP_088366011.1">
    <property type="nucleotide sequence ID" value="NZ_NBBI01000001.1"/>
</dbReference>
<organism evidence="2 3">
    <name type="scientific">Sphingomonas dokdonensis</name>
    <dbReference type="NCBI Taxonomy" id="344880"/>
    <lineage>
        <taxon>Bacteria</taxon>
        <taxon>Pseudomonadati</taxon>
        <taxon>Pseudomonadota</taxon>
        <taxon>Alphaproteobacteria</taxon>
        <taxon>Sphingomonadales</taxon>
        <taxon>Sphingomonadaceae</taxon>
        <taxon>Sphingomonas</taxon>
    </lineage>
</organism>
<dbReference type="PANTHER" id="PTHR34203">
    <property type="entry name" value="METHYLTRANSFERASE, FKBM FAMILY PROTEIN"/>
    <property type="match status" value="1"/>
</dbReference>
<proteinExistence type="predicted"/>
<accession>A0A245ZVS1</accession>
<evidence type="ECO:0000313" key="2">
    <source>
        <dbReference type="EMBL" id="OWK33812.1"/>
    </source>
</evidence>
<dbReference type="AlphaFoldDB" id="A0A245ZVS1"/>
<gene>
    <name evidence="2" type="ORF">SPDO_07000</name>
</gene>
<dbReference type="Proteomes" id="UP000197290">
    <property type="component" value="Unassembled WGS sequence"/>
</dbReference>
<dbReference type="NCBIfam" id="TIGR01444">
    <property type="entry name" value="fkbM_fam"/>
    <property type="match status" value="1"/>
</dbReference>